<dbReference type="STRING" id="1123265.GCA_000686625_02012"/>
<accession>A0A4U9VIM6</accession>
<dbReference type="EMBL" id="LR590484">
    <property type="protein sequence ID" value="VTR43184.1"/>
    <property type="molecule type" value="Genomic_DNA"/>
</dbReference>
<feature type="domain" description="RagB/SusD" evidence="7">
    <location>
        <begin position="253"/>
        <end position="590"/>
    </location>
</feature>
<dbReference type="Gene3D" id="1.25.40.390">
    <property type="match status" value="1"/>
</dbReference>
<dbReference type="Pfam" id="PF12771">
    <property type="entry name" value="SusD-like_2"/>
    <property type="match status" value="1"/>
</dbReference>
<keyword evidence="5" id="KW-0998">Cell outer membrane</keyword>
<dbReference type="SUPFAM" id="SSF48452">
    <property type="entry name" value="TPR-like"/>
    <property type="match status" value="1"/>
</dbReference>
<gene>
    <name evidence="8" type="ORF">NCTC11429_02816</name>
</gene>
<proteinExistence type="inferred from homology"/>
<evidence type="ECO:0000259" key="7">
    <source>
        <dbReference type="Pfam" id="PF07980"/>
    </source>
</evidence>
<dbReference type="Proteomes" id="UP000308196">
    <property type="component" value="Chromosome"/>
</dbReference>
<evidence type="ECO:0000256" key="1">
    <source>
        <dbReference type="ARBA" id="ARBA00004442"/>
    </source>
</evidence>
<dbReference type="InterPro" id="IPR011990">
    <property type="entry name" value="TPR-like_helical_dom_sf"/>
</dbReference>
<evidence type="ECO:0000256" key="3">
    <source>
        <dbReference type="ARBA" id="ARBA00022729"/>
    </source>
</evidence>
<evidence type="ECO:0000256" key="5">
    <source>
        <dbReference type="ARBA" id="ARBA00023237"/>
    </source>
</evidence>
<evidence type="ECO:0000256" key="6">
    <source>
        <dbReference type="SAM" id="SignalP"/>
    </source>
</evidence>
<dbReference type="GO" id="GO:0009279">
    <property type="term" value="C:cell outer membrane"/>
    <property type="evidence" value="ECO:0007669"/>
    <property type="project" value="UniProtKB-SubCell"/>
</dbReference>
<reference evidence="8 9" key="1">
    <citation type="submission" date="2019-05" db="EMBL/GenBank/DDBJ databases">
        <authorList>
            <consortium name="Pathogen Informatics"/>
        </authorList>
    </citation>
    <scope>NUCLEOTIDE SEQUENCE [LARGE SCALE GENOMIC DNA]</scope>
    <source>
        <strain evidence="8 9">NCTC11429</strain>
    </source>
</reference>
<evidence type="ECO:0000313" key="9">
    <source>
        <dbReference type="Proteomes" id="UP000308196"/>
    </source>
</evidence>
<dbReference type="AlphaFoldDB" id="A0A4U9VIM6"/>
<name>A0A4U9VIM6_9SPHI</name>
<sequence>MIMKLTTNTYKLLGLLILLSLAACQKDYLDRPSEDQVEAPYFFNTAKDLEVATNDFYTFLPNESWYTNDGSSDNMIPLTVADRIKGNRTVPVGSGSGGWSWSQLRKINYFLANYHKVPDAAAQKKYSGIARFFRANFYYDKVKTFGDVPWYGKVLSAKDEDLFKARDSRQLVMDSIMADLDYAIENIPAEKQLNLITKYTALLLKARVALFEGTFRKYHQIAGHEKFLNEAVSASAELMNSGAYTLYSQGGADQAYRNLFARNNQDQVETILAIDFELGMRVHGLGYSFTSATSGAYGIAKDMINSYLMKDGSRFTDRSGYKTMEFYQEMQNRDPRLTQTTAGPDFRANGETANEPVNLTITTTGYRLIKALPDKLQWGVSASYFDVILFRYAEALLIHAEAKAELGTISQSDLDLTVNKLRSRAGMPMLSLAEANANPDPYLLAMYPNVDAGAFRGVLLEIRRERRIELFNEGQRWDDLMRWKAGSKLNQPIVGVYFPGVGAYDFTGDGKADVYVHTGNTSGAPGTVTTLININQRTLWDPISNTQNANKGSLDPFYQRGKFDEKRDYYAPIPIEDIQLNPNLKQNPEWEKLYR</sequence>
<dbReference type="KEGG" id="stha:NCTC11429_02816"/>
<dbReference type="InterPro" id="IPR012944">
    <property type="entry name" value="SusD_RagB_dom"/>
</dbReference>
<feature type="signal peptide" evidence="6">
    <location>
        <begin position="1"/>
        <end position="25"/>
    </location>
</feature>
<evidence type="ECO:0000256" key="2">
    <source>
        <dbReference type="ARBA" id="ARBA00006275"/>
    </source>
</evidence>
<comment type="subcellular location">
    <subcellularLocation>
        <location evidence="1">Cell outer membrane</location>
    </subcellularLocation>
</comment>
<organism evidence="8 9">
    <name type="scientific">Sphingobacterium thalpophilum</name>
    <dbReference type="NCBI Taxonomy" id="259"/>
    <lineage>
        <taxon>Bacteria</taxon>
        <taxon>Pseudomonadati</taxon>
        <taxon>Bacteroidota</taxon>
        <taxon>Sphingobacteriia</taxon>
        <taxon>Sphingobacteriales</taxon>
        <taxon>Sphingobacteriaceae</taxon>
        <taxon>Sphingobacterium</taxon>
    </lineage>
</organism>
<keyword evidence="4" id="KW-0472">Membrane</keyword>
<dbReference type="Pfam" id="PF07980">
    <property type="entry name" value="SusD_RagB"/>
    <property type="match status" value="1"/>
</dbReference>
<feature type="chain" id="PRO_5020721436" evidence="6">
    <location>
        <begin position="26"/>
        <end position="595"/>
    </location>
</feature>
<evidence type="ECO:0000256" key="4">
    <source>
        <dbReference type="ARBA" id="ARBA00023136"/>
    </source>
</evidence>
<protein>
    <submittedName>
        <fullName evidence="8">SusD family</fullName>
    </submittedName>
</protein>
<dbReference type="PROSITE" id="PS51257">
    <property type="entry name" value="PROKAR_LIPOPROTEIN"/>
    <property type="match status" value="1"/>
</dbReference>
<keyword evidence="3 6" id="KW-0732">Signal</keyword>
<evidence type="ECO:0000313" key="8">
    <source>
        <dbReference type="EMBL" id="VTR43184.1"/>
    </source>
</evidence>
<dbReference type="InterPro" id="IPR041662">
    <property type="entry name" value="SusD-like_2"/>
</dbReference>
<comment type="similarity">
    <text evidence="2">Belongs to the SusD family.</text>
</comment>